<keyword evidence="3" id="KW-1185">Reference proteome</keyword>
<evidence type="ECO:0000256" key="1">
    <source>
        <dbReference type="SAM" id="MobiDB-lite"/>
    </source>
</evidence>
<name>A0A0D2K9K2_9CHLO</name>
<accession>A0A0D2K9K2</accession>
<organism evidence="2 3">
    <name type="scientific">Monoraphidium neglectum</name>
    <dbReference type="NCBI Taxonomy" id="145388"/>
    <lineage>
        <taxon>Eukaryota</taxon>
        <taxon>Viridiplantae</taxon>
        <taxon>Chlorophyta</taxon>
        <taxon>core chlorophytes</taxon>
        <taxon>Chlorophyceae</taxon>
        <taxon>CS clade</taxon>
        <taxon>Sphaeropleales</taxon>
        <taxon>Selenastraceae</taxon>
        <taxon>Monoraphidium</taxon>
    </lineage>
</organism>
<dbReference type="RefSeq" id="XP_013891723.1">
    <property type="nucleotide sequence ID" value="XM_014036269.1"/>
</dbReference>
<proteinExistence type="predicted"/>
<protein>
    <submittedName>
        <fullName evidence="2">Uncharacterized protein</fullName>
    </submittedName>
</protein>
<sequence length="85" mass="9231">MVAPPTQEELGALSPGDVVERVPARPPARSALEAAPSGPDPFEGTWEALEMGEEGSPLLDRHDVWGWTPPSSTRPQSLRNLRFDN</sequence>
<evidence type="ECO:0000313" key="2">
    <source>
        <dbReference type="EMBL" id="KIY92703.1"/>
    </source>
</evidence>
<feature type="compositionally biased region" description="Polar residues" evidence="1">
    <location>
        <begin position="69"/>
        <end position="79"/>
    </location>
</feature>
<dbReference type="GeneID" id="25732902"/>
<dbReference type="AlphaFoldDB" id="A0A0D2K9K2"/>
<feature type="region of interest" description="Disordered" evidence="1">
    <location>
        <begin position="60"/>
        <end position="85"/>
    </location>
</feature>
<feature type="region of interest" description="Disordered" evidence="1">
    <location>
        <begin position="1"/>
        <end position="45"/>
    </location>
</feature>
<reference evidence="2 3" key="1">
    <citation type="journal article" date="2013" name="BMC Genomics">
        <title>Reconstruction of the lipid metabolism for the microalga Monoraphidium neglectum from its genome sequence reveals characteristics suitable for biofuel production.</title>
        <authorList>
            <person name="Bogen C."/>
            <person name="Al-Dilaimi A."/>
            <person name="Albersmeier A."/>
            <person name="Wichmann J."/>
            <person name="Grundmann M."/>
            <person name="Rupp O."/>
            <person name="Lauersen K.J."/>
            <person name="Blifernez-Klassen O."/>
            <person name="Kalinowski J."/>
            <person name="Goesmann A."/>
            <person name="Mussgnug J.H."/>
            <person name="Kruse O."/>
        </authorList>
    </citation>
    <scope>NUCLEOTIDE SEQUENCE [LARGE SCALE GENOMIC DNA]</scope>
    <source>
        <strain evidence="2 3">SAG 48.87</strain>
    </source>
</reference>
<dbReference type="EMBL" id="KK105386">
    <property type="protein sequence ID" value="KIY92703.1"/>
    <property type="molecule type" value="Genomic_DNA"/>
</dbReference>
<dbReference type="Proteomes" id="UP000054498">
    <property type="component" value="Unassembled WGS sequence"/>
</dbReference>
<evidence type="ECO:0000313" key="3">
    <source>
        <dbReference type="Proteomes" id="UP000054498"/>
    </source>
</evidence>
<dbReference type="KEGG" id="mng:MNEG_15259"/>
<gene>
    <name evidence="2" type="ORF">MNEG_15259</name>
</gene>